<gene>
    <name evidence="1" type="ORF">E2C01_007753</name>
</gene>
<sequence length="100" mass="11442">MVLEVVGVNMLVFIPGTGRLWQLAFPGSWCHVALHQLMHSTVLTQLGPECIPPKERCSVVDHPFLHKAITVKFWYTPLTMTQFCCPVEMNQSSWRFCPQL</sequence>
<proteinExistence type="predicted"/>
<comment type="caution">
    <text evidence="1">The sequence shown here is derived from an EMBL/GenBank/DDBJ whole genome shotgun (WGS) entry which is preliminary data.</text>
</comment>
<reference evidence="1 2" key="1">
    <citation type="submission" date="2019-05" db="EMBL/GenBank/DDBJ databases">
        <title>Another draft genome of Portunus trituberculatus and its Hox gene families provides insights of decapod evolution.</title>
        <authorList>
            <person name="Jeong J.-H."/>
            <person name="Song I."/>
            <person name="Kim S."/>
            <person name="Choi T."/>
            <person name="Kim D."/>
            <person name="Ryu S."/>
            <person name="Kim W."/>
        </authorList>
    </citation>
    <scope>NUCLEOTIDE SEQUENCE [LARGE SCALE GENOMIC DNA]</scope>
    <source>
        <tissue evidence="1">Muscle</tissue>
    </source>
</reference>
<evidence type="ECO:0000313" key="2">
    <source>
        <dbReference type="Proteomes" id="UP000324222"/>
    </source>
</evidence>
<dbReference type="EMBL" id="VSRR010000393">
    <property type="protein sequence ID" value="MPC14973.1"/>
    <property type="molecule type" value="Genomic_DNA"/>
</dbReference>
<name>A0A5B7D4R8_PORTR</name>
<evidence type="ECO:0000313" key="1">
    <source>
        <dbReference type="EMBL" id="MPC14973.1"/>
    </source>
</evidence>
<protein>
    <submittedName>
        <fullName evidence="1">Uncharacterized protein</fullName>
    </submittedName>
</protein>
<dbReference type="AlphaFoldDB" id="A0A5B7D4R8"/>
<keyword evidence="2" id="KW-1185">Reference proteome</keyword>
<organism evidence="1 2">
    <name type="scientific">Portunus trituberculatus</name>
    <name type="common">Swimming crab</name>
    <name type="synonym">Neptunus trituberculatus</name>
    <dbReference type="NCBI Taxonomy" id="210409"/>
    <lineage>
        <taxon>Eukaryota</taxon>
        <taxon>Metazoa</taxon>
        <taxon>Ecdysozoa</taxon>
        <taxon>Arthropoda</taxon>
        <taxon>Crustacea</taxon>
        <taxon>Multicrustacea</taxon>
        <taxon>Malacostraca</taxon>
        <taxon>Eumalacostraca</taxon>
        <taxon>Eucarida</taxon>
        <taxon>Decapoda</taxon>
        <taxon>Pleocyemata</taxon>
        <taxon>Brachyura</taxon>
        <taxon>Eubrachyura</taxon>
        <taxon>Portunoidea</taxon>
        <taxon>Portunidae</taxon>
        <taxon>Portuninae</taxon>
        <taxon>Portunus</taxon>
    </lineage>
</organism>
<dbReference type="Proteomes" id="UP000324222">
    <property type="component" value="Unassembled WGS sequence"/>
</dbReference>
<accession>A0A5B7D4R8</accession>